<dbReference type="Proteomes" id="UP000593560">
    <property type="component" value="Unassembled WGS sequence"/>
</dbReference>
<evidence type="ECO:0000313" key="2">
    <source>
        <dbReference type="Proteomes" id="UP000593560"/>
    </source>
</evidence>
<accession>A0A7J9HTC2</accession>
<evidence type="ECO:0000313" key="1">
    <source>
        <dbReference type="EMBL" id="MBA0813121.1"/>
    </source>
</evidence>
<gene>
    <name evidence="1" type="ORF">Gohar_027001</name>
</gene>
<dbReference type="EMBL" id="JABFAD010000011">
    <property type="protein sequence ID" value="MBA0813121.1"/>
    <property type="molecule type" value="Genomic_DNA"/>
</dbReference>
<dbReference type="OrthoDB" id="990541at2759"/>
<comment type="caution">
    <text evidence="1">The sequence shown here is derived from an EMBL/GenBank/DDBJ whole genome shotgun (WGS) entry which is preliminary data.</text>
</comment>
<name>A0A7J9HTC2_9ROSI</name>
<proteinExistence type="predicted"/>
<keyword evidence="2" id="KW-1185">Reference proteome</keyword>
<sequence length="42" mass="5040">MKNCRGVWEIATKCEWTNFYLPPDEPTIIPIVQEFDLELKDR</sequence>
<reference evidence="1 2" key="1">
    <citation type="journal article" date="2019" name="Genome Biol. Evol.">
        <title>Insights into the evolution of the New World diploid cottons (Gossypium, subgenus Houzingenia) based on genome sequencing.</title>
        <authorList>
            <person name="Grover C.E."/>
            <person name="Arick M.A. 2nd"/>
            <person name="Thrash A."/>
            <person name="Conover J.L."/>
            <person name="Sanders W.S."/>
            <person name="Peterson D.G."/>
            <person name="Frelichowski J.E."/>
            <person name="Scheffler J.A."/>
            <person name="Scheffler B.E."/>
            <person name="Wendel J.F."/>
        </authorList>
    </citation>
    <scope>NUCLEOTIDE SEQUENCE [LARGE SCALE GENOMIC DNA]</scope>
    <source>
        <strain evidence="1">0</strain>
        <tissue evidence="1">Leaf</tissue>
    </source>
</reference>
<organism evidence="1 2">
    <name type="scientific">Gossypium harknessii</name>
    <dbReference type="NCBI Taxonomy" id="34285"/>
    <lineage>
        <taxon>Eukaryota</taxon>
        <taxon>Viridiplantae</taxon>
        <taxon>Streptophyta</taxon>
        <taxon>Embryophyta</taxon>
        <taxon>Tracheophyta</taxon>
        <taxon>Spermatophyta</taxon>
        <taxon>Magnoliopsida</taxon>
        <taxon>eudicotyledons</taxon>
        <taxon>Gunneridae</taxon>
        <taxon>Pentapetalae</taxon>
        <taxon>rosids</taxon>
        <taxon>malvids</taxon>
        <taxon>Malvales</taxon>
        <taxon>Malvaceae</taxon>
        <taxon>Malvoideae</taxon>
        <taxon>Gossypium</taxon>
    </lineage>
</organism>
<dbReference type="AlphaFoldDB" id="A0A7J9HTC2"/>
<protein>
    <submittedName>
        <fullName evidence="1">Uncharacterized protein</fullName>
    </submittedName>
</protein>